<dbReference type="EMBL" id="JAAGMR010000110">
    <property type="protein sequence ID" value="NEB91743.1"/>
    <property type="molecule type" value="Genomic_DNA"/>
</dbReference>
<keyword evidence="3" id="KW-0808">Transferase</keyword>
<feature type="region of interest" description="Disordered" evidence="1">
    <location>
        <begin position="63"/>
        <end position="94"/>
    </location>
</feature>
<feature type="transmembrane region" description="Helical" evidence="2">
    <location>
        <begin position="42"/>
        <end position="59"/>
    </location>
</feature>
<evidence type="ECO:0000313" key="3">
    <source>
        <dbReference type="EMBL" id="NEB91743.1"/>
    </source>
</evidence>
<keyword evidence="2" id="KW-0472">Membrane</keyword>
<keyword evidence="3" id="KW-0723">Serine/threonine-protein kinase</keyword>
<keyword evidence="2" id="KW-0812">Transmembrane</keyword>
<protein>
    <submittedName>
        <fullName evidence="3">Serine/threonine protein kinase</fullName>
    </submittedName>
</protein>
<feature type="compositionally biased region" description="Low complexity" evidence="1">
    <location>
        <begin position="9"/>
        <end position="24"/>
    </location>
</feature>
<proteinExistence type="predicted"/>
<feature type="non-terminal residue" evidence="3">
    <location>
        <position position="1"/>
    </location>
</feature>
<evidence type="ECO:0000313" key="4">
    <source>
        <dbReference type="Proteomes" id="UP000470520"/>
    </source>
</evidence>
<dbReference type="GO" id="GO:0004674">
    <property type="term" value="F:protein serine/threonine kinase activity"/>
    <property type="evidence" value="ECO:0007669"/>
    <property type="project" value="UniProtKB-KW"/>
</dbReference>
<accession>A0A7K3QPD1</accession>
<name>A0A7K3QPD1_9ACTN</name>
<evidence type="ECO:0000256" key="2">
    <source>
        <dbReference type="SAM" id="Phobius"/>
    </source>
</evidence>
<comment type="caution">
    <text evidence="3">The sequence shown here is derived from an EMBL/GenBank/DDBJ whole genome shotgun (WGS) entry which is preliminary data.</text>
</comment>
<evidence type="ECO:0000256" key="1">
    <source>
        <dbReference type="SAM" id="MobiDB-lite"/>
    </source>
</evidence>
<dbReference type="Proteomes" id="UP000470520">
    <property type="component" value="Unassembled WGS sequence"/>
</dbReference>
<dbReference type="AlphaFoldDB" id="A0A7K3QPD1"/>
<gene>
    <name evidence="3" type="ORF">G3I21_08415</name>
</gene>
<sequence>PGPSGRGTGNRPAPRSGAGRPAPRTTGTKLRPANPRLLRQRLTVFVVVTLLVALGIAVAQGCSGPARGLGGDGGEHRTGVQQAPVPGDGQGRVA</sequence>
<keyword evidence="2" id="KW-1133">Transmembrane helix</keyword>
<feature type="region of interest" description="Disordered" evidence="1">
    <location>
        <begin position="1"/>
        <end position="34"/>
    </location>
</feature>
<reference evidence="3 4" key="1">
    <citation type="submission" date="2020-01" db="EMBL/GenBank/DDBJ databases">
        <title>Insect and environment-associated Actinomycetes.</title>
        <authorList>
            <person name="Currrie C."/>
            <person name="Chevrette M."/>
            <person name="Carlson C."/>
            <person name="Stubbendieck R."/>
            <person name="Wendt-Pienkowski E."/>
        </authorList>
    </citation>
    <scope>NUCLEOTIDE SEQUENCE [LARGE SCALE GENOMIC DNA]</scope>
    <source>
        <strain evidence="3 4">SID7754</strain>
    </source>
</reference>
<keyword evidence="3" id="KW-0418">Kinase</keyword>
<organism evidence="3 4">
    <name type="scientific">Streptomyces bauhiniae</name>
    <dbReference type="NCBI Taxonomy" id="2340725"/>
    <lineage>
        <taxon>Bacteria</taxon>
        <taxon>Bacillati</taxon>
        <taxon>Actinomycetota</taxon>
        <taxon>Actinomycetes</taxon>
        <taxon>Kitasatosporales</taxon>
        <taxon>Streptomycetaceae</taxon>
        <taxon>Streptomyces</taxon>
    </lineage>
</organism>